<dbReference type="RefSeq" id="WP_004176626.1">
    <property type="nucleotide sequence ID" value="NZ_CP021106.3"/>
</dbReference>
<dbReference type="KEGG" id="nlc:EBAPG3_008955"/>
<sequence>METIREVTEVRLAVLESFPPKLQITSAGNVPTGGWSNPRLSPLVNIQAPPDGIYDFDFAADPPASPATQVISPIHAVYVWDSFPAGVKGVRVNAAQNSVTAWLDDRDRQPNRYILSNCGGIKRVVFFPRALGPLGAGESLSDAQLEYNGSEGQFVFRGADISQEQTILGSLVSVTLQPNADAGGLDFALVLPPVQLGSHARQEFETLGIKIHSRGRVIRPAGAELTYEVMKLNGVAEDIPIL</sequence>
<protein>
    <submittedName>
        <fullName evidence="1">Uncharacterized protein</fullName>
    </submittedName>
</protein>
<name>A0A1W6SQ16_9PROT</name>
<dbReference type="eggNOG" id="ENOG503332Q">
    <property type="taxonomic scope" value="Bacteria"/>
</dbReference>
<dbReference type="EMBL" id="CP021106">
    <property type="protein sequence ID" value="ARO87885.1"/>
    <property type="molecule type" value="Genomic_DNA"/>
</dbReference>
<reference evidence="1 2" key="1">
    <citation type="journal article" date="2015" name="Int. J. Syst. Evol. Microbiol.">
        <title>Nitrosospira lacus sp. nov., a psychrotolerant, ammonia-oxidizing bacterium from sandy lake sediment.</title>
        <authorList>
            <person name="Urakawa H."/>
            <person name="Garcia J.C."/>
            <person name="Nielsen J.L."/>
            <person name="Le V.Q."/>
            <person name="Kozlowski J.A."/>
            <person name="Stein L.Y."/>
            <person name="Lim C.K."/>
            <person name="Pommerening-Roser A."/>
            <person name="Martens-Habbena W."/>
            <person name="Stahl D.A."/>
            <person name="Klotz M.G."/>
        </authorList>
    </citation>
    <scope>NUCLEOTIDE SEQUENCE [LARGE SCALE GENOMIC DNA]</scope>
    <source>
        <strain evidence="1 2">APG3</strain>
    </source>
</reference>
<organism evidence="1 2">
    <name type="scientific">Nitrosospira lacus</name>
    <dbReference type="NCBI Taxonomy" id="1288494"/>
    <lineage>
        <taxon>Bacteria</taxon>
        <taxon>Pseudomonadati</taxon>
        <taxon>Pseudomonadota</taxon>
        <taxon>Betaproteobacteria</taxon>
        <taxon>Nitrosomonadales</taxon>
        <taxon>Nitrosomonadaceae</taxon>
        <taxon>Nitrosospira</taxon>
    </lineage>
</organism>
<accession>A0A1W6SQ16</accession>
<dbReference type="AlphaFoldDB" id="A0A1W6SQ16"/>
<proteinExistence type="predicted"/>
<gene>
    <name evidence="1" type="ORF">EBAPG3_008955</name>
</gene>
<evidence type="ECO:0000313" key="1">
    <source>
        <dbReference type="EMBL" id="ARO87885.1"/>
    </source>
</evidence>
<keyword evidence="2" id="KW-1185">Reference proteome</keyword>
<dbReference type="Proteomes" id="UP000012179">
    <property type="component" value="Chromosome"/>
</dbReference>
<dbReference type="OrthoDB" id="6961139at2"/>
<evidence type="ECO:0000313" key="2">
    <source>
        <dbReference type="Proteomes" id="UP000012179"/>
    </source>
</evidence>